<dbReference type="EMBL" id="BPLR01012250">
    <property type="protein sequence ID" value="GIY52512.1"/>
    <property type="molecule type" value="Genomic_DNA"/>
</dbReference>
<evidence type="ECO:0000313" key="2">
    <source>
        <dbReference type="Proteomes" id="UP001054945"/>
    </source>
</evidence>
<dbReference type="Proteomes" id="UP001054945">
    <property type="component" value="Unassembled WGS sequence"/>
</dbReference>
<dbReference type="AlphaFoldDB" id="A0AAV4U468"/>
<evidence type="ECO:0000313" key="1">
    <source>
        <dbReference type="EMBL" id="GIY52512.1"/>
    </source>
</evidence>
<sequence length="121" mass="13309">MCQLADGASCFPPSFASTPHNITLVLITISGGTSFHRHDAQQKVWNFQFICKKFNFYHCSSSGTEGSHGLQSTDPKLLPSMQSSNYGAGHSPKACVPPYRIYRWALICYPCTTPIAPIDPK</sequence>
<reference evidence="1 2" key="1">
    <citation type="submission" date="2021-06" db="EMBL/GenBank/DDBJ databases">
        <title>Caerostris extrusa draft genome.</title>
        <authorList>
            <person name="Kono N."/>
            <person name="Arakawa K."/>
        </authorList>
    </citation>
    <scope>NUCLEOTIDE SEQUENCE [LARGE SCALE GENOMIC DNA]</scope>
</reference>
<name>A0AAV4U468_CAEEX</name>
<keyword evidence="2" id="KW-1185">Reference proteome</keyword>
<protein>
    <submittedName>
        <fullName evidence="1">Uncharacterized protein</fullName>
    </submittedName>
</protein>
<proteinExistence type="predicted"/>
<organism evidence="1 2">
    <name type="scientific">Caerostris extrusa</name>
    <name type="common">Bark spider</name>
    <name type="synonym">Caerostris bankana</name>
    <dbReference type="NCBI Taxonomy" id="172846"/>
    <lineage>
        <taxon>Eukaryota</taxon>
        <taxon>Metazoa</taxon>
        <taxon>Ecdysozoa</taxon>
        <taxon>Arthropoda</taxon>
        <taxon>Chelicerata</taxon>
        <taxon>Arachnida</taxon>
        <taxon>Araneae</taxon>
        <taxon>Araneomorphae</taxon>
        <taxon>Entelegynae</taxon>
        <taxon>Araneoidea</taxon>
        <taxon>Araneidae</taxon>
        <taxon>Caerostris</taxon>
    </lineage>
</organism>
<gene>
    <name evidence="1" type="ORF">CEXT_286631</name>
</gene>
<accession>A0AAV4U468</accession>
<comment type="caution">
    <text evidence="1">The sequence shown here is derived from an EMBL/GenBank/DDBJ whole genome shotgun (WGS) entry which is preliminary data.</text>
</comment>